<sequence>MATSTSRVAGSSLVPSSWRVSCTFDAENAPDAYMVEQVCSNMGLRMPGTIAQITDSLGYQVHGASLCNFLFASEYAIAPAVESATPTEPKVVTGSCRRTVADMITTTRFMELRTLCEIGCISDKTQNDDT</sequence>
<dbReference type="Proteomes" id="UP001189429">
    <property type="component" value="Unassembled WGS sequence"/>
</dbReference>
<keyword evidence="2" id="KW-1185">Reference proteome</keyword>
<protein>
    <submittedName>
        <fullName evidence="1">Uncharacterized protein</fullName>
    </submittedName>
</protein>
<name>A0ABN9QF34_9DINO</name>
<dbReference type="EMBL" id="CAUYUJ010003013">
    <property type="protein sequence ID" value="CAK0803466.1"/>
    <property type="molecule type" value="Genomic_DNA"/>
</dbReference>
<evidence type="ECO:0000313" key="2">
    <source>
        <dbReference type="Proteomes" id="UP001189429"/>
    </source>
</evidence>
<comment type="caution">
    <text evidence="1">The sequence shown here is derived from an EMBL/GenBank/DDBJ whole genome shotgun (WGS) entry which is preliminary data.</text>
</comment>
<organism evidence="1 2">
    <name type="scientific">Prorocentrum cordatum</name>
    <dbReference type="NCBI Taxonomy" id="2364126"/>
    <lineage>
        <taxon>Eukaryota</taxon>
        <taxon>Sar</taxon>
        <taxon>Alveolata</taxon>
        <taxon>Dinophyceae</taxon>
        <taxon>Prorocentrales</taxon>
        <taxon>Prorocentraceae</taxon>
        <taxon>Prorocentrum</taxon>
    </lineage>
</organism>
<evidence type="ECO:0000313" key="1">
    <source>
        <dbReference type="EMBL" id="CAK0803466.1"/>
    </source>
</evidence>
<proteinExistence type="predicted"/>
<reference evidence="1" key="1">
    <citation type="submission" date="2023-10" db="EMBL/GenBank/DDBJ databases">
        <authorList>
            <person name="Chen Y."/>
            <person name="Shah S."/>
            <person name="Dougan E. K."/>
            <person name="Thang M."/>
            <person name="Chan C."/>
        </authorList>
    </citation>
    <scope>NUCLEOTIDE SEQUENCE [LARGE SCALE GENOMIC DNA]</scope>
</reference>
<gene>
    <name evidence="1" type="ORF">PCOR1329_LOCUS10613</name>
</gene>
<accession>A0ABN9QF34</accession>